<reference evidence="1 2" key="1">
    <citation type="submission" date="2020-12" db="EMBL/GenBank/DDBJ databases">
        <title>Vagococcus allomyrinae sp. nov. and Enterococcus lavae sp. nov., isolated from the larvae of Allomyrina dichotoma.</title>
        <authorList>
            <person name="Lee S.D."/>
        </authorList>
    </citation>
    <scope>NUCLEOTIDE SEQUENCE [LARGE SCALE GENOMIC DNA]</scope>
    <source>
        <strain evidence="1 2">BWM-S5</strain>
    </source>
</reference>
<organism evidence="1 2">
    <name type="scientific">Enterococcus larvae</name>
    <dbReference type="NCBI Taxonomy" id="2794352"/>
    <lineage>
        <taxon>Bacteria</taxon>
        <taxon>Bacillati</taxon>
        <taxon>Bacillota</taxon>
        <taxon>Bacilli</taxon>
        <taxon>Lactobacillales</taxon>
        <taxon>Enterococcaceae</taxon>
        <taxon>Enterococcus</taxon>
    </lineage>
</organism>
<name>A0ABS4CJY9_9ENTE</name>
<accession>A0ABS4CJY9</accession>
<dbReference type="RefSeq" id="WP_209557257.1">
    <property type="nucleotide sequence ID" value="NZ_JAEDXU010000004.1"/>
</dbReference>
<comment type="caution">
    <text evidence="1">The sequence shown here is derived from an EMBL/GenBank/DDBJ whole genome shotgun (WGS) entry which is preliminary data.</text>
</comment>
<evidence type="ECO:0000313" key="1">
    <source>
        <dbReference type="EMBL" id="MBP1046436.1"/>
    </source>
</evidence>
<dbReference type="EMBL" id="JAEDXU010000004">
    <property type="protein sequence ID" value="MBP1046436.1"/>
    <property type="molecule type" value="Genomic_DNA"/>
</dbReference>
<sequence length="98" mass="11515">MKEKLLAYGFKVTEEDGEECLIKVISKIGDRFQTRLRYYDNPSVFGSQNQIYIDRDFLRGLETIKESDVINNHNELHSGAKKNWLKFKEEFPEIKSAI</sequence>
<protein>
    <submittedName>
        <fullName evidence="1">50S ribosomal protein L29</fullName>
    </submittedName>
</protein>
<keyword evidence="1" id="KW-0689">Ribosomal protein</keyword>
<dbReference type="GO" id="GO:0005840">
    <property type="term" value="C:ribosome"/>
    <property type="evidence" value="ECO:0007669"/>
    <property type="project" value="UniProtKB-KW"/>
</dbReference>
<proteinExistence type="predicted"/>
<keyword evidence="2" id="KW-1185">Reference proteome</keyword>
<keyword evidence="1" id="KW-0687">Ribonucleoprotein</keyword>
<gene>
    <name evidence="1" type="ORF">I6N96_09080</name>
</gene>
<dbReference type="Proteomes" id="UP000673375">
    <property type="component" value="Unassembled WGS sequence"/>
</dbReference>
<evidence type="ECO:0000313" key="2">
    <source>
        <dbReference type="Proteomes" id="UP000673375"/>
    </source>
</evidence>